<keyword evidence="8 10" id="KW-0460">Magnesium</keyword>
<sequence length="299" mass="34188">MPIKRLLVVVGPTGSGKTDLGIRLALHYGAPILSTDSRQVYRGMPIGTAQPSVDQLQAVEHHFIASHDLTDNLNCGEYEVQALARLKELFADHDWVVAVGGSGLYVRALCEGMDDLPQADEPLRRKLEHRLAEEGLGALAEELRELDPEYCRTADLNNPARVMRALEVCLQTHMPYSRQRTGERRPRPFEIVKIGIDLPRDVLYDRINRRVDRMLADGLEAEARALYPYRELNALKTVGYREFFDYFDGRIGYDEAVELIKRNSRRYAKRQLTWFRRDSEIRWFAPDDDAAIIAYVGSK</sequence>
<evidence type="ECO:0000256" key="13">
    <source>
        <dbReference type="RuleBase" id="RU003785"/>
    </source>
</evidence>
<evidence type="ECO:0000256" key="5">
    <source>
        <dbReference type="ARBA" id="ARBA00022694"/>
    </source>
</evidence>
<reference evidence="14" key="1">
    <citation type="journal article" date="2022" name="Cell">
        <title>Design, construction, and in vivo augmentation of a complex gut microbiome.</title>
        <authorList>
            <person name="Cheng A.G."/>
            <person name="Ho P.Y."/>
            <person name="Aranda-Diaz A."/>
            <person name="Jain S."/>
            <person name="Yu F.B."/>
            <person name="Meng X."/>
            <person name="Wang M."/>
            <person name="Iakiviak M."/>
            <person name="Nagashima K."/>
            <person name="Zhao A."/>
            <person name="Murugkar P."/>
            <person name="Patil A."/>
            <person name="Atabakhsh K."/>
            <person name="Weakley A."/>
            <person name="Yan J."/>
            <person name="Brumbaugh A.R."/>
            <person name="Higginbottom S."/>
            <person name="Dimas A."/>
            <person name="Shiver A.L."/>
            <person name="Deutschbauer A."/>
            <person name="Neff N."/>
            <person name="Sonnenburg J.L."/>
            <person name="Huang K.C."/>
            <person name="Fischbach M.A."/>
        </authorList>
    </citation>
    <scope>NUCLEOTIDE SEQUENCE</scope>
    <source>
        <strain evidence="14">JC50</strain>
    </source>
</reference>
<dbReference type="RefSeq" id="WP_019150265.1">
    <property type="nucleotide sequence ID" value="NZ_CP102252.1"/>
</dbReference>
<evidence type="ECO:0000256" key="3">
    <source>
        <dbReference type="ARBA" id="ARBA00005842"/>
    </source>
</evidence>
<evidence type="ECO:0000256" key="10">
    <source>
        <dbReference type="HAMAP-Rule" id="MF_00185"/>
    </source>
</evidence>
<gene>
    <name evidence="10 14" type="primary">miaA</name>
    <name evidence="14" type="ORF">NQ519_15410</name>
</gene>
<accession>A0ABY5V648</accession>
<dbReference type="GO" id="GO:0052381">
    <property type="term" value="F:tRNA dimethylallyltransferase activity"/>
    <property type="evidence" value="ECO:0007669"/>
    <property type="project" value="UniProtKB-EC"/>
</dbReference>
<evidence type="ECO:0000256" key="11">
    <source>
        <dbReference type="RuleBase" id="RU003783"/>
    </source>
</evidence>
<dbReference type="Pfam" id="PF01715">
    <property type="entry name" value="IPPT"/>
    <property type="match status" value="1"/>
</dbReference>
<evidence type="ECO:0000313" key="14">
    <source>
        <dbReference type="EMBL" id="UWN65103.1"/>
    </source>
</evidence>
<evidence type="ECO:0000256" key="7">
    <source>
        <dbReference type="ARBA" id="ARBA00022840"/>
    </source>
</evidence>
<dbReference type="NCBIfam" id="TIGR00174">
    <property type="entry name" value="miaA"/>
    <property type="match status" value="1"/>
</dbReference>
<evidence type="ECO:0000256" key="9">
    <source>
        <dbReference type="ARBA" id="ARBA00049563"/>
    </source>
</evidence>
<dbReference type="Proteomes" id="UP001058267">
    <property type="component" value="Chromosome"/>
</dbReference>
<protein>
    <recommendedName>
        <fullName evidence="10">tRNA dimethylallyltransferase</fullName>
        <ecNumber evidence="10">2.5.1.75</ecNumber>
    </recommendedName>
    <alternativeName>
        <fullName evidence="10">Dimethylallyl diphosphate:tRNA dimethylallyltransferase</fullName>
        <shortName evidence="10">DMAPP:tRNA dimethylallyltransferase</shortName>
        <shortName evidence="10">DMATase</shortName>
    </alternativeName>
    <alternativeName>
        <fullName evidence="10">Isopentenyl-diphosphate:tRNA isopentenyltransferase</fullName>
        <shortName evidence="10">IPP transferase</shortName>
        <shortName evidence="10">IPPT</shortName>
        <shortName evidence="10">IPTase</shortName>
    </alternativeName>
</protein>
<evidence type="ECO:0000256" key="6">
    <source>
        <dbReference type="ARBA" id="ARBA00022741"/>
    </source>
</evidence>
<dbReference type="Gene3D" id="3.40.50.300">
    <property type="entry name" value="P-loop containing nucleotide triphosphate hydrolases"/>
    <property type="match status" value="1"/>
</dbReference>
<keyword evidence="6 10" id="KW-0547">Nucleotide-binding</keyword>
<comment type="subunit">
    <text evidence="10">Monomer.</text>
</comment>
<feature type="site" description="Interaction with substrate tRNA" evidence="10">
    <location>
        <position position="102"/>
    </location>
</feature>
<evidence type="ECO:0000313" key="15">
    <source>
        <dbReference type="Proteomes" id="UP001058267"/>
    </source>
</evidence>
<dbReference type="HAMAP" id="MF_00185">
    <property type="entry name" value="IPP_trans"/>
    <property type="match status" value="1"/>
</dbReference>
<comment type="catalytic activity">
    <reaction evidence="9 10 11">
        <text>adenosine(37) in tRNA + dimethylallyl diphosphate = N(6)-dimethylallyladenosine(37) in tRNA + diphosphate</text>
        <dbReference type="Rhea" id="RHEA:26482"/>
        <dbReference type="Rhea" id="RHEA-COMP:10162"/>
        <dbReference type="Rhea" id="RHEA-COMP:10375"/>
        <dbReference type="ChEBI" id="CHEBI:33019"/>
        <dbReference type="ChEBI" id="CHEBI:57623"/>
        <dbReference type="ChEBI" id="CHEBI:74411"/>
        <dbReference type="ChEBI" id="CHEBI:74415"/>
        <dbReference type="EC" id="2.5.1.75"/>
    </reaction>
</comment>
<comment type="caution">
    <text evidence="10">Lacks conserved residue(s) required for the propagation of feature annotation.</text>
</comment>
<dbReference type="InterPro" id="IPR039657">
    <property type="entry name" value="Dimethylallyltransferase"/>
</dbReference>
<evidence type="ECO:0000256" key="8">
    <source>
        <dbReference type="ARBA" id="ARBA00022842"/>
    </source>
</evidence>
<proteinExistence type="inferred from homology"/>
<feature type="site" description="Interaction with substrate tRNA" evidence="10">
    <location>
        <position position="124"/>
    </location>
</feature>
<evidence type="ECO:0000256" key="4">
    <source>
        <dbReference type="ARBA" id="ARBA00022679"/>
    </source>
</evidence>
<comment type="function">
    <text evidence="2 10 12">Catalyzes the transfer of a dimethylallyl group onto the adenine at position 37 in tRNAs that read codons beginning with uridine, leading to the formation of N6-(dimethylallyl)adenosine (i(6)A).</text>
</comment>
<keyword evidence="15" id="KW-1185">Reference proteome</keyword>
<keyword evidence="7 10" id="KW-0067">ATP-binding</keyword>
<comment type="cofactor">
    <cofactor evidence="1 10">
        <name>Mg(2+)</name>
        <dbReference type="ChEBI" id="CHEBI:18420"/>
    </cofactor>
</comment>
<dbReference type="PANTHER" id="PTHR11088:SF60">
    <property type="entry name" value="TRNA DIMETHYLALLYLTRANSFERASE"/>
    <property type="match status" value="1"/>
</dbReference>
<organism evidence="14 15">
    <name type="scientific">Alistipes senegalensis JC50</name>
    <dbReference type="NCBI Taxonomy" id="1033732"/>
    <lineage>
        <taxon>Bacteria</taxon>
        <taxon>Pseudomonadati</taxon>
        <taxon>Bacteroidota</taxon>
        <taxon>Bacteroidia</taxon>
        <taxon>Bacteroidales</taxon>
        <taxon>Rikenellaceae</taxon>
        <taxon>Alistipes</taxon>
    </lineage>
</organism>
<dbReference type="EC" id="2.5.1.75" evidence="10"/>
<feature type="binding site" evidence="10">
    <location>
        <begin position="11"/>
        <end position="18"/>
    </location>
    <ligand>
        <name>ATP</name>
        <dbReference type="ChEBI" id="CHEBI:30616"/>
    </ligand>
</feature>
<dbReference type="PANTHER" id="PTHR11088">
    <property type="entry name" value="TRNA DIMETHYLALLYLTRANSFERASE"/>
    <property type="match status" value="1"/>
</dbReference>
<name>A0ABY5V648_9BACT</name>
<dbReference type="Gene3D" id="1.10.20.140">
    <property type="match status" value="1"/>
</dbReference>
<dbReference type="InterPro" id="IPR027417">
    <property type="entry name" value="P-loop_NTPase"/>
</dbReference>
<comment type="similarity">
    <text evidence="3 10 13">Belongs to the IPP transferase family.</text>
</comment>
<feature type="region of interest" description="Interaction with substrate tRNA" evidence="10">
    <location>
        <begin position="36"/>
        <end position="39"/>
    </location>
</feature>
<dbReference type="InterPro" id="IPR018022">
    <property type="entry name" value="IPT"/>
</dbReference>
<keyword evidence="5 10" id="KW-0819">tRNA processing</keyword>
<evidence type="ECO:0000256" key="2">
    <source>
        <dbReference type="ARBA" id="ARBA00003213"/>
    </source>
</evidence>
<feature type="binding site" evidence="10">
    <location>
        <begin position="13"/>
        <end position="18"/>
    </location>
    <ligand>
        <name>substrate</name>
    </ligand>
</feature>
<dbReference type="EMBL" id="CP102252">
    <property type="protein sequence ID" value="UWN65103.1"/>
    <property type="molecule type" value="Genomic_DNA"/>
</dbReference>
<keyword evidence="4 10" id="KW-0808">Transferase</keyword>
<dbReference type="SUPFAM" id="SSF52540">
    <property type="entry name" value="P-loop containing nucleoside triphosphate hydrolases"/>
    <property type="match status" value="2"/>
</dbReference>
<evidence type="ECO:0000256" key="12">
    <source>
        <dbReference type="RuleBase" id="RU003784"/>
    </source>
</evidence>
<evidence type="ECO:0000256" key="1">
    <source>
        <dbReference type="ARBA" id="ARBA00001946"/>
    </source>
</evidence>